<dbReference type="Proteomes" id="UP000647172">
    <property type="component" value="Unassembled WGS sequence"/>
</dbReference>
<evidence type="ECO:0000313" key="2">
    <source>
        <dbReference type="EMBL" id="GIE53152.1"/>
    </source>
</evidence>
<keyword evidence="1" id="KW-0812">Transmembrane</keyword>
<name>A0A919MQI0_9ACTN</name>
<organism evidence="2 3">
    <name type="scientific">Actinoplanes nipponensis</name>
    <dbReference type="NCBI Taxonomy" id="135950"/>
    <lineage>
        <taxon>Bacteria</taxon>
        <taxon>Bacillati</taxon>
        <taxon>Actinomycetota</taxon>
        <taxon>Actinomycetes</taxon>
        <taxon>Micromonosporales</taxon>
        <taxon>Micromonosporaceae</taxon>
        <taxon>Actinoplanes</taxon>
    </lineage>
</organism>
<evidence type="ECO:0000313" key="3">
    <source>
        <dbReference type="Proteomes" id="UP000647172"/>
    </source>
</evidence>
<feature type="transmembrane region" description="Helical" evidence="1">
    <location>
        <begin position="54"/>
        <end position="79"/>
    </location>
</feature>
<proteinExistence type="predicted"/>
<evidence type="ECO:0000256" key="1">
    <source>
        <dbReference type="SAM" id="Phobius"/>
    </source>
</evidence>
<keyword evidence="1" id="KW-0472">Membrane</keyword>
<keyword evidence="3" id="KW-1185">Reference proteome</keyword>
<sequence length="97" mass="11110">MRVRRSARTLATSRPLPRDEEQVTGEHFARLALLRLLFLQREMRRAVRMRQREAAALLARTAIETCILGLWCVLIPGAADRLRASEYKTSAAMLTFL</sequence>
<protein>
    <submittedName>
        <fullName evidence="2">Uncharacterized protein</fullName>
    </submittedName>
</protein>
<dbReference type="EMBL" id="BOMQ01000079">
    <property type="protein sequence ID" value="GIE53152.1"/>
    <property type="molecule type" value="Genomic_DNA"/>
</dbReference>
<reference evidence="2" key="1">
    <citation type="submission" date="2021-01" db="EMBL/GenBank/DDBJ databases">
        <title>Whole genome shotgun sequence of Actinoplanes nipponensis NBRC 14063.</title>
        <authorList>
            <person name="Komaki H."/>
            <person name="Tamura T."/>
        </authorList>
    </citation>
    <scope>NUCLEOTIDE SEQUENCE</scope>
    <source>
        <strain evidence="2">NBRC 14063</strain>
    </source>
</reference>
<keyword evidence="1" id="KW-1133">Transmembrane helix</keyword>
<gene>
    <name evidence="2" type="ORF">Ani05nite_66860</name>
</gene>
<dbReference type="AlphaFoldDB" id="A0A919MQI0"/>
<accession>A0A919MQI0</accession>
<comment type="caution">
    <text evidence="2">The sequence shown here is derived from an EMBL/GenBank/DDBJ whole genome shotgun (WGS) entry which is preliminary data.</text>
</comment>